<evidence type="ECO:0000256" key="3">
    <source>
        <dbReference type="ARBA" id="ARBA00022801"/>
    </source>
</evidence>
<dbReference type="SMART" id="SM00245">
    <property type="entry name" value="TSPc"/>
    <property type="match status" value="1"/>
</dbReference>
<dbReference type="SMART" id="SM00228">
    <property type="entry name" value="PDZ"/>
    <property type="match status" value="1"/>
</dbReference>
<dbReference type="InterPro" id="IPR041489">
    <property type="entry name" value="PDZ_6"/>
</dbReference>
<keyword evidence="6" id="KW-0732">Signal</keyword>
<dbReference type="InterPro" id="IPR005151">
    <property type="entry name" value="Tail-specific_protease"/>
</dbReference>
<dbReference type="GO" id="GO:0008236">
    <property type="term" value="F:serine-type peptidase activity"/>
    <property type="evidence" value="ECO:0007669"/>
    <property type="project" value="UniProtKB-KW"/>
</dbReference>
<dbReference type="Gene3D" id="2.30.42.10">
    <property type="match status" value="1"/>
</dbReference>
<comment type="caution">
    <text evidence="8">The sequence shown here is derived from an EMBL/GenBank/DDBJ whole genome shotgun (WGS) entry which is preliminary data.</text>
</comment>
<accession>A0A8J3E844</accession>
<protein>
    <submittedName>
        <fullName evidence="8">Peptidase S41</fullName>
    </submittedName>
</protein>
<keyword evidence="3 5" id="KW-0378">Hydrolase</keyword>
<dbReference type="NCBIfam" id="TIGR00225">
    <property type="entry name" value="prc"/>
    <property type="match status" value="1"/>
</dbReference>
<keyword evidence="2 5" id="KW-0645">Protease</keyword>
<dbReference type="InterPro" id="IPR029045">
    <property type="entry name" value="ClpP/crotonase-like_dom_sf"/>
</dbReference>
<dbReference type="SUPFAM" id="SSF52096">
    <property type="entry name" value="ClpP/crotonase"/>
    <property type="match status" value="1"/>
</dbReference>
<evidence type="ECO:0000256" key="5">
    <source>
        <dbReference type="RuleBase" id="RU004404"/>
    </source>
</evidence>
<dbReference type="Pfam" id="PF03572">
    <property type="entry name" value="Peptidase_S41"/>
    <property type="match status" value="1"/>
</dbReference>
<dbReference type="GO" id="GO:0006508">
    <property type="term" value="P:proteolysis"/>
    <property type="evidence" value="ECO:0007669"/>
    <property type="project" value="UniProtKB-KW"/>
</dbReference>
<comment type="similarity">
    <text evidence="1 5">Belongs to the peptidase S41A family.</text>
</comment>
<evidence type="ECO:0000313" key="8">
    <source>
        <dbReference type="EMBL" id="GGF90842.1"/>
    </source>
</evidence>
<dbReference type="GO" id="GO:0004175">
    <property type="term" value="F:endopeptidase activity"/>
    <property type="evidence" value="ECO:0007669"/>
    <property type="project" value="TreeGrafter"/>
</dbReference>
<keyword evidence="4 5" id="KW-0720">Serine protease</keyword>
<evidence type="ECO:0000256" key="6">
    <source>
        <dbReference type="SAM" id="SignalP"/>
    </source>
</evidence>
<feature type="signal peptide" evidence="6">
    <location>
        <begin position="1"/>
        <end position="22"/>
    </location>
</feature>
<dbReference type="Gene3D" id="3.30.750.44">
    <property type="match status" value="1"/>
</dbReference>
<dbReference type="Pfam" id="PF17820">
    <property type="entry name" value="PDZ_6"/>
    <property type="match status" value="1"/>
</dbReference>
<dbReference type="GO" id="GO:0030288">
    <property type="term" value="C:outer membrane-bounded periplasmic space"/>
    <property type="evidence" value="ECO:0007669"/>
    <property type="project" value="TreeGrafter"/>
</dbReference>
<keyword evidence="9" id="KW-1185">Reference proteome</keyword>
<dbReference type="PANTHER" id="PTHR32060">
    <property type="entry name" value="TAIL-SPECIFIC PROTEASE"/>
    <property type="match status" value="1"/>
</dbReference>
<evidence type="ECO:0000259" key="7">
    <source>
        <dbReference type="PROSITE" id="PS50106"/>
    </source>
</evidence>
<dbReference type="InterPro" id="IPR004447">
    <property type="entry name" value="Peptidase_S41A"/>
</dbReference>
<dbReference type="Gene3D" id="3.90.226.10">
    <property type="entry name" value="2-enoyl-CoA Hydratase, Chain A, domain 1"/>
    <property type="match status" value="1"/>
</dbReference>
<dbReference type="FunFam" id="2.30.42.10:FF:000063">
    <property type="entry name" value="Peptidase, S41 family"/>
    <property type="match status" value="1"/>
</dbReference>
<evidence type="ECO:0000256" key="4">
    <source>
        <dbReference type="ARBA" id="ARBA00022825"/>
    </source>
</evidence>
<dbReference type="PROSITE" id="PS50106">
    <property type="entry name" value="PDZ"/>
    <property type="match status" value="1"/>
</dbReference>
<dbReference type="RefSeq" id="WP_117001607.1">
    <property type="nucleotide sequence ID" value="NZ_BMJS01000003.1"/>
</dbReference>
<dbReference type="SUPFAM" id="SSF50156">
    <property type="entry name" value="PDZ domain-like"/>
    <property type="match status" value="1"/>
</dbReference>
<reference evidence="8" key="2">
    <citation type="submission" date="2020-09" db="EMBL/GenBank/DDBJ databases">
        <authorList>
            <person name="Sun Q."/>
            <person name="Zhou Y."/>
        </authorList>
    </citation>
    <scope>NUCLEOTIDE SEQUENCE</scope>
    <source>
        <strain evidence="8">CGMCC 1.15758</strain>
    </source>
</reference>
<dbReference type="PANTHER" id="PTHR32060:SF30">
    <property type="entry name" value="CARBOXY-TERMINAL PROCESSING PROTEASE CTPA"/>
    <property type="match status" value="1"/>
</dbReference>
<sequence>MKKINLTLYISLFGFLCMPVFSQGDQVKQVNQVGQNPETQKHIDKLSRSIGLVKQAYVDELSDEEILEGAIDGMLQSLDPHSRFLDDDDFEDLQMSVHGEFAGLGMHVSAENERIKVISPIDDTPAQRAGVKAGDYIIKINDVSVAGLTLDEAVKKMRGQPGTEVSITLLRPKAPKPIKLSLIRENIKLDSVKSEIVAEDYGYLRISQFQGNTAEELKKNIDKLVKENAHLKGYVLDLRNNPGGLLDAAVAVSDTFLQVTPANPKKIVFTKSRNPLESITSYAVSDDYTHGLPMVVLVNMGSASASEIVAGALQDHQRAVIVGVKTFGKGSVQTVIPISETNAVKLTTARYYTPNGVAIQSRGVIPDVIIEEEEIGLLVDNTKRDKNGSDNLDLVFDESSFEHAIVSNNDIQKDKATKEALANYKKDYKNAQSLLHKDKQLAQAISILKVLNAMNKVPSNNALANA</sequence>
<gene>
    <name evidence="8" type="ORF">GCM10010995_05160</name>
</gene>
<dbReference type="InterPro" id="IPR036034">
    <property type="entry name" value="PDZ_sf"/>
</dbReference>
<feature type="chain" id="PRO_5035301504" evidence="6">
    <location>
        <begin position="23"/>
        <end position="466"/>
    </location>
</feature>
<evidence type="ECO:0000256" key="2">
    <source>
        <dbReference type="ARBA" id="ARBA00022670"/>
    </source>
</evidence>
<feature type="domain" description="PDZ" evidence="7">
    <location>
        <begin position="90"/>
        <end position="158"/>
    </location>
</feature>
<dbReference type="Proteomes" id="UP000636949">
    <property type="component" value="Unassembled WGS sequence"/>
</dbReference>
<dbReference type="Pfam" id="PF22694">
    <property type="entry name" value="CtpB_N-like"/>
    <property type="match status" value="1"/>
</dbReference>
<proteinExistence type="inferred from homology"/>
<dbReference type="CDD" id="cd07560">
    <property type="entry name" value="Peptidase_S41_CPP"/>
    <property type="match status" value="1"/>
</dbReference>
<evidence type="ECO:0000256" key="1">
    <source>
        <dbReference type="ARBA" id="ARBA00009179"/>
    </source>
</evidence>
<dbReference type="AlphaFoldDB" id="A0A8J3E844"/>
<dbReference type="EMBL" id="BMJS01000003">
    <property type="protein sequence ID" value="GGF90842.1"/>
    <property type="molecule type" value="Genomic_DNA"/>
</dbReference>
<dbReference type="InterPro" id="IPR055210">
    <property type="entry name" value="CtpA/B_N"/>
</dbReference>
<organism evidence="8 9">
    <name type="scientific">Cysteiniphilum litorale</name>
    <dbReference type="NCBI Taxonomy" id="2056700"/>
    <lineage>
        <taxon>Bacteria</taxon>
        <taxon>Pseudomonadati</taxon>
        <taxon>Pseudomonadota</taxon>
        <taxon>Gammaproteobacteria</taxon>
        <taxon>Thiotrichales</taxon>
        <taxon>Fastidiosibacteraceae</taxon>
        <taxon>Cysteiniphilum</taxon>
    </lineage>
</organism>
<dbReference type="OrthoDB" id="9812068at2"/>
<name>A0A8J3E844_9GAMM</name>
<reference evidence="8" key="1">
    <citation type="journal article" date="2014" name="Int. J. Syst. Evol. Microbiol.">
        <title>Complete genome sequence of Corynebacterium casei LMG S-19264T (=DSM 44701T), isolated from a smear-ripened cheese.</title>
        <authorList>
            <consortium name="US DOE Joint Genome Institute (JGI-PGF)"/>
            <person name="Walter F."/>
            <person name="Albersmeier A."/>
            <person name="Kalinowski J."/>
            <person name="Ruckert C."/>
        </authorList>
    </citation>
    <scope>NUCLEOTIDE SEQUENCE</scope>
    <source>
        <strain evidence="8">CGMCC 1.15758</strain>
    </source>
</reference>
<dbReference type="CDD" id="cd06782">
    <property type="entry name" value="cpPDZ_CPP-like"/>
    <property type="match status" value="1"/>
</dbReference>
<dbReference type="GO" id="GO:0007165">
    <property type="term" value="P:signal transduction"/>
    <property type="evidence" value="ECO:0007669"/>
    <property type="project" value="TreeGrafter"/>
</dbReference>
<dbReference type="FunFam" id="3.90.226.10:FF:000029">
    <property type="entry name" value="Peptidase, S41 family"/>
    <property type="match status" value="1"/>
</dbReference>
<evidence type="ECO:0000313" key="9">
    <source>
        <dbReference type="Proteomes" id="UP000636949"/>
    </source>
</evidence>
<dbReference type="InterPro" id="IPR001478">
    <property type="entry name" value="PDZ"/>
</dbReference>